<dbReference type="Proteomes" id="UP000095283">
    <property type="component" value="Unplaced"/>
</dbReference>
<dbReference type="Gene3D" id="3.30.420.10">
    <property type="entry name" value="Ribonuclease H-like superfamily/Ribonuclease H"/>
    <property type="match status" value="1"/>
</dbReference>
<dbReference type="InterPro" id="IPR052338">
    <property type="entry name" value="Transposase_5"/>
</dbReference>
<dbReference type="Pfam" id="PF13358">
    <property type="entry name" value="DDE_3"/>
    <property type="match status" value="1"/>
</dbReference>
<proteinExistence type="predicted"/>
<dbReference type="AlphaFoldDB" id="A0A1I7XGG6"/>
<organism evidence="2 3">
    <name type="scientific">Heterorhabditis bacteriophora</name>
    <name type="common">Entomopathogenic nematode worm</name>
    <dbReference type="NCBI Taxonomy" id="37862"/>
    <lineage>
        <taxon>Eukaryota</taxon>
        <taxon>Metazoa</taxon>
        <taxon>Ecdysozoa</taxon>
        <taxon>Nematoda</taxon>
        <taxon>Chromadorea</taxon>
        <taxon>Rhabditida</taxon>
        <taxon>Rhabditina</taxon>
        <taxon>Rhabditomorpha</taxon>
        <taxon>Strongyloidea</taxon>
        <taxon>Heterorhabditidae</taxon>
        <taxon>Heterorhabditis</taxon>
    </lineage>
</organism>
<dbReference type="WBParaSite" id="Hba_16577">
    <property type="protein sequence ID" value="Hba_16577"/>
    <property type="gene ID" value="Hba_16577"/>
</dbReference>
<keyword evidence="2" id="KW-1185">Reference proteome</keyword>
<evidence type="ECO:0000259" key="1">
    <source>
        <dbReference type="Pfam" id="PF13358"/>
    </source>
</evidence>
<dbReference type="InterPro" id="IPR038717">
    <property type="entry name" value="Tc1-like_DDE_dom"/>
</dbReference>
<reference evidence="3" key="1">
    <citation type="submission" date="2016-11" db="UniProtKB">
        <authorList>
            <consortium name="WormBaseParasite"/>
        </authorList>
    </citation>
    <scope>IDENTIFICATION</scope>
</reference>
<feature type="domain" description="Tc1-like transposase DDE" evidence="1">
    <location>
        <begin position="75"/>
        <end position="186"/>
    </location>
</feature>
<accession>A0A1I7XGG6</accession>
<evidence type="ECO:0000313" key="2">
    <source>
        <dbReference type="Proteomes" id="UP000095283"/>
    </source>
</evidence>
<dbReference type="InterPro" id="IPR036397">
    <property type="entry name" value="RNaseH_sf"/>
</dbReference>
<dbReference type="PANTHER" id="PTHR23022">
    <property type="entry name" value="TRANSPOSABLE ELEMENT-RELATED"/>
    <property type="match status" value="1"/>
</dbReference>
<dbReference type="GO" id="GO:0003676">
    <property type="term" value="F:nucleic acid binding"/>
    <property type="evidence" value="ECO:0007669"/>
    <property type="project" value="InterPro"/>
</dbReference>
<protein>
    <submittedName>
        <fullName evidence="3">DDE_3 domain-containing protein</fullName>
    </submittedName>
</protein>
<name>A0A1I7XGG6_HETBA</name>
<sequence>MRKFPPLTADHKKARMDFARAHMSWTSEWTESILPFSVCMCFCTTSFILFRSSTATKRSSTLTVEGFSTRNFEGGSLMVWAAFSSFGALELVLISTKTNSVGYKQVLENHLLPYYNRFPQKNFIFQQDNAAIHVSCSTKDWFRRRNIVLTDWPSRSPDRNPSENLWGILASQVYAHNRQLSSIEGLKKTVSEEWSKIDPTILKNLPTTMRERIFQVISGRGSCTEY</sequence>
<evidence type="ECO:0000313" key="3">
    <source>
        <dbReference type="WBParaSite" id="Hba_16577"/>
    </source>
</evidence>
<dbReference type="PANTHER" id="PTHR23022:SF129">
    <property type="entry name" value="TRANSPOSABLE ELEMENT TC3 TRANSPOSASE"/>
    <property type="match status" value="1"/>
</dbReference>